<keyword evidence="1" id="KW-0812">Transmembrane</keyword>
<name>A0A9J9LDL0_RHIWR</name>
<evidence type="ECO:0000313" key="2">
    <source>
        <dbReference type="EMBL" id="ABQ67940.1"/>
    </source>
</evidence>
<keyword evidence="1" id="KW-0472">Membrane</keyword>
<gene>
    <name evidence="2" type="ordered locus">Swit_1577</name>
</gene>
<keyword evidence="1" id="KW-1133">Transmembrane helix</keyword>
<evidence type="ECO:0000313" key="3">
    <source>
        <dbReference type="Proteomes" id="UP000001989"/>
    </source>
</evidence>
<dbReference type="KEGG" id="swi:Swit_1577"/>
<reference evidence="2 3" key="1">
    <citation type="journal article" date="2010" name="J. Bacteriol.">
        <title>Genome sequence of the dioxin-mineralizing bacterium Sphingomonas wittichii RW1.</title>
        <authorList>
            <person name="Miller T.R."/>
            <person name="Delcher A.L."/>
            <person name="Salzberg S.L."/>
            <person name="Saunders E."/>
            <person name="Detter J.C."/>
            <person name="Halden R.U."/>
        </authorList>
    </citation>
    <scope>NUCLEOTIDE SEQUENCE [LARGE SCALE GENOMIC DNA]</scope>
    <source>
        <strain evidence="3">DSM 6014 / CCUG 31198 / JCM 15750 / NBRC 105917 / EY 4224 / RW1</strain>
    </source>
</reference>
<sequence>MSRRPNGVPYLAAGAAVGLVSAIMVAVNLVRLVWAVGGLAVSLMRLAYLTVFDRPGRS</sequence>
<proteinExistence type="predicted"/>
<evidence type="ECO:0000256" key="1">
    <source>
        <dbReference type="SAM" id="Phobius"/>
    </source>
</evidence>
<organism evidence="2 3">
    <name type="scientific">Rhizorhabdus wittichii (strain DSM 6014 / CCUG 31198 / JCM 15750 / NBRC 105917 / EY 4224 / RW1)</name>
    <name type="common">Sphingomonas wittichii</name>
    <dbReference type="NCBI Taxonomy" id="392499"/>
    <lineage>
        <taxon>Bacteria</taxon>
        <taxon>Pseudomonadati</taxon>
        <taxon>Pseudomonadota</taxon>
        <taxon>Alphaproteobacteria</taxon>
        <taxon>Sphingomonadales</taxon>
        <taxon>Sphingomonadaceae</taxon>
        <taxon>Rhizorhabdus</taxon>
    </lineage>
</organism>
<feature type="transmembrane region" description="Helical" evidence="1">
    <location>
        <begin position="7"/>
        <end position="26"/>
    </location>
</feature>
<feature type="transmembrane region" description="Helical" evidence="1">
    <location>
        <begin position="32"/>
        <end position="52"/>
    </location>
</feature>
<keyword evidence="3" id="KW-1185">Reference proteome</keyword>
<dbReference type="EMBL" id="CP000699">
    <property type="protein sequence ID" value="ABQ67940.1"/>
    <property type="molecule type" value="Genomic_DNA"/>
</dbReference>
<accession>A0A9J9LDL0</accession>
<dbReference type="AlphaFoldDB" id="A0A9J9LDL0"/>
<dbReference type="Proteomes" id="UP000001989">
    <property type="component" value="Chromosome"/>
</dbReference>
<protein>
    <submittedName>
        <fullName evidence="2">Uncharacterized protein</fullName>
    </submittedName>
</protein>